<keyword evidence="2" id="KW-1185">Reference proteome</keyword>
<sequence length="62" mass="6525">MTNKAYTVVSGSFRKPDNTEVGVGGTIELPEDVAQRFRNQLTETQPGDSAKKAGTGKVGADV</sequence>
<organism evidence="1 2">
    <name type="scientific">Pseudomonas neuropathica</name>
    <dbReference type="NCBI Taxonomy" id="2730425"/>
    <lineage>
        <taxon>Bacteria</taxon>
        <taxon>Pseudomonadati</taxon>
        <taxon>Pseudomonadota</taxon>
        <taxon>Gammaproteobacteria</taxon>
        <taxon>Pseudomonadales</taxon>
        <taxon>Pseudomonadaceae</taxon>
        <taxon>Pseudomonas</taxon>
    </lineage>
</organism>
<comment type="caution">
    <text evidence="1">The sequence shown here is derived from an EMBL/GenBank/DDBJ whole genome shotgun (WGS) entry which is preliminary data.</text>
</comment>
<evidence type="ECO:0000313" key="1">
    <source>
        <dbReference type="EMBL" id="MFK9080236.1"/>
    </source>
</evidence>
<evidence type="ECO:0000313" key="2">
    <source>
        <dbReference type="Proteomes" id="UP001622950"/>
    </source>
</evidence>
<dbReference type="EMBL" id="JBJHQE010000006">
    <property type="protein sequence ID" value="MFK9080236.1"/>
    <property type="molecule type" value="Genomic_DNA"/>
</dbReference>
<gene>
    <name evidence="1" type="ORF">ACJEBM_06065</name>
</gene>
<proteinExistence type="predicted"/>
<dbReference type="Proteomes" id="UP001622950">
    <property type="component" value="Unassembled WGS sequence"/>
</dbReference>
<name>A0ACC7MPD0_9PSED</name>
<reference evidence="1" key="1">
    <citation type="submission" date="2024-11" db="EMBL/GenBank/DDBJ databases">
        <authorList>
            <person name="Lucas J.A."/>
        </authorList>
    </citation>
    <scope>NUCLEOTIDE SEQUENCE</scope>
    <source>
        <strain evidence="1">Z 8.8</strain>
    </source>
</reference>
<protein>
    <submittedName>
        <fullName evidence="1">Uncharacterized protein</fullName>
    </submittedName>
</protein>
<accession>A0ACC7MPD0</accession>